<proteinExistence type="predicted"/>
<protein>
    <submittedName>
        <fullName evidence="1">Uncharacterized protein</fullName>
    </submittedName>
</protein>
<sequence length="69" mass="7920">MLVIVKAQSKQPCGGKTIHVYRMVYQWPKTYCRTLHEIWGDDSAGHSVINKKPNVIRFPLVTPTHPFVT</sequence>
<organism evidence="1 2">
    <name type="scientific">Lithospermum erythrorhizon</name>
    <name type="common">Purple gromwell</name>
    <name type="synonym">Lithospermum officinale var. erythrorhizon</name>
    <dbReference type="NCBI Taxonomy" id="34254"/>
    <lineage>
        <taxon>Eukaryota</taxon>
        <taxon>Viridiplantae</taxon>
        <taxon>Streptophyta</taxon>
        <taxon>Embryophyta</taxon>
        <taxon>Tracheophyta</taxon>
        <taxon>Spermatophyta</taxon>
        <taxon>Magnoliopsida</taxon>
        <taxon>eudicotyledons</taxon>
        <taxon>Gunneridae</taxon>
        <taxon>Pentapetalae</taxon>
        <taxon>asterids</taxon>
        <taxon>lamiids</taxon>
        <taxon>Boraginales</taxon>
        <taxon>Boraginaceae</taxon>
        <taxon>Boraginoideae</taxon>
        <taxon>Lithospermeae</taxon>
        <taxon>Lithospermum</taxon>
    </lineage>
</organism>
<name>A0AAV3QAS8_LITER</name>
<evidence type="ECO:0000313" key="2">
    <source>
        <dbReference type="Proteomes" id="UP001454036"/>
    </source>
</evidence>
<dbReference type="EMBL" id="BAABME010003922">
    <property type="protein sequence ID" value="GAA0160575.1"/>
    <property type="molecule type" value="Genomic_DNA"/>
</dbReference>
<evidence type="ECO:0000313" key="1">
    <source>
        <dbReference type="EMBL" id="GAA0160575.1"/>
    </source>
</evidence>
<dbReference type="AlphaFoldDB" id="A0AAV3QAS8"/>
<accession>A0AAV3QAS8</accession>
<dbReference type="Proteomes" id="UP001454036">
    <property type="component" value="Unassembled WGS sequence"/>
</dbReference>
<gene>
    <name evidence="1" type="ORF">LIER_17097</name>
</gene>
<keyword evidence="2" id="KW-1185">Reference proteome</keyword>
<comment type="caution">
    <text evidence="1">The sequence shown here is derived from an EMBL/GenBank/DDBJ whole genome shotgun (WGS) entry which is preliminary data.</text>
</comment>
<reference evidence="1 2" key="1">
    <citation type="submission" date="2024-01" db="EMBL/GenBank/DDBJ databases">
        <title>The complete chloroplast genome sequence of Lithospermum erythrorhizon: insights into the phylogenetic relationship among Boraginaceae species and the maternal lineages of purple gromwells.</title>
        <authorList>
            <person name="Okada T."/>
            <person name="Watanabe K."/>
        </authorList>
    </citation>
    <scope>NUCLEOTIDE SEQUENCE [LARGE SCALE GENOMIC DNA]</scope>
</reference>